<evidence type="ECO:0008006" key="4">
    <source>
        <dbReference type="Google" id="ProtNLM"/>
    </source>
</evidence>
<dbReference type="SUPFAM" id="SSF49354">
    <property type="entry name" value="PapD-like"/>
    <property type="match status" value="1"/>
</dbReference>
<dbReference type="AlphaFoldDB" id="A0A0J8A989"/>
<proteinExistence type="predicted"/>
<gene>
    <name evidence="2" type="ORF">V474_02225</name>
</gene>
<accession>A0A0J8A989</accession>
<dbReference type="Gene3D" id="2.60.40.10">
    <property type="entry name" value="Immunoglobulins"/>
    <property type="match status" value="1"/>
</dbReference>
<protein>
    <recommendedName>
        <fullName evidence="4">Pili assembly chaperone N-terminal domain-containing protein</fullName>
    </recommendedName>
</protein>
<dbReference type="OrthoDB" id="369595at2"/>
<evidence type="ECO:0000313" key="2">
    <source>
        <dbReference type="EMBL" id="KMS51880.1"/>
    </source>
</evidence>
<comment type="caution">
    <text evidence="2">The sequence shown here is derived from an EMBL/GenBank/DDBJ whole genome shotgun (WGS) entry which is preliminary data.</text>
</comment>
<organism evidence="2 3">
    <name type="scientific">Novosphingobium barchaimii LL02</name>
    <dbReference type="NCBI Taxonomy" id="1114963"/>
    <lineage>
        <taxon>Bacteria</taxon>
        <taxon>Pseudomonadati</taxon>
        <taxon>Pseudomonadota</taxon>
        <taxon>Alphaproteobacteria</taxon>
        <taxon>Sphingomonadales</taxon>
        <taxon>Sphingomonadaceae</taxon>
        <taxon>Novosphingobium</taxon>
    </lineage>
</organism>
<dbReference type="InterPro" id="IPR008962">
    <property type="entry name" value="PapD-like_sf"/>
</dbReference>
<sequence length="256" mass="27634">MTTPLARRALRPLLSFLALMATTGPSLALNVQPVVVDLQTAGRRASAIITLQNTFPDTVPVEVTIHPVNVVNGELREAEDVESEDVLVFPSQATLAGNQSQAFRVQWIGQPLEGESRHFYVTIAQLPVAMPESQNAIQVLHRFKVLVSVGTNGDAPSLKIVEAKVGTDAAGKPQPVITIANDGTNYGYVATNRMTLIERREDGSEAYRKTFEPEEIRESMGLGLVPSKARRIFPINVELPDAGGTLSVELNPAGSK</sequence>
<dbReference type="Proteomes" id="UP000052268">
    <property type="component" value="Unassembled WGS sequence"/>
</dbReference>
<keyword evidence="1" id="KW-0732">Signal</keyword>
<name>A0A0J8A989_9SPHN</name>
<evidence type="ECO:0000313" key="3">
    <source>
        <dbReference type="Proteomes" id="UP000052268"/>
    </source>
</evidence>
<dbReference type="RefSeq" id="WP_059153052.1">
    <property type="nucleotide sequence ID" value="NZ_KQ130457.1"/>
</dbReference>
<feature type="chain" id="PRO_5005293493" description="Pili assembly chaperone N-terminal domain-containing protein" evidence="1">
    <location>
        <begin position="29"/>
        <end position="256"/>
    </location>
</feature>
<dbReference type="InterPro" id="IPR013783">
    <property type="entry name" value="Ig-like_fold"/>
</dbReference>
<dbReference type="EMBL" id="JACU01000010">
    <property type="protein sequence ID" value="KMS51880.1"/>
    <property type="molecule type" value="Genomic_DNA"/>
</dbReference>
<reference evidence="2 3" key="1">
    <citation type="journal article" date="2015" name="G3 (Bethesda)">
        <title>Insights into Ongoing Evolution of the Hexachlorocyclohexane Catabolic Pathway from Comparative Genomics of Ten Sphingomonadaceae Strains.</title>
        <authorList>
            <person name="Pearce S.L."/>
            <person name="Oakeshott J.G."/>
            <person name="Pandey G."/>
        </authorList>
    </citation>
    <scope>NUCLEOTIDE SEQUENCE [LARGE SCALE GENOMIC DNA]</scope>
    <source>
        <strain evidence="2 3">LL02</strain>
    </source>
</reference>
<dbReference type="PATRIC" id="fig|1114963.3.peg.4062"/>
<evidence type="ECO:0000256" key="1">
    <source>
        <dbReference type="SAM" id="SignalP"/>
    </source>
</evidence>
<keyword evidence="3" id="KW-1185">Reference proteome</keyword>
<feature type="signal peptide" evidence="1">
    <location>
        <begin position="1"/>
        <end position="28"/>
    </location>
</feature>